<accession>A0A0E9VUN6</accession>
<reference evidence="2" key="1">
    <citation type="submission" date="2014-11" db="EMBL/GenBank/DDBJ databases">
        <authorList>
            <person name="Amaro Gonzalez C."/>
        </authorList>
    </citation>
    <scope>NUCLEOTIDE SEQUENCE</scope>
</reference>
<dbReference type="EMBL" id="GBXM01027589">
    <property type="protein sequence ID" value="JAH80988.1"/>
    <property type="molecule type" value="Transcribed_RNA"/>
</dbReference>
<name>A0A0E9VUN6_ANGAN</name>
<evidence type="ECO:0000256" key="1">
    <source>
        <dbReference type="SAM" id="MobiDB-lite"/>
    </source>
</evidence>
<evidence type="ECO:0000313" key="2">
    <source>
        <dbReference type="EMBL" id="JAH80988.1"/>
    </source>
</evidence>
<dbReference type="AlphaFoldDB" id="A0A0E9VUN6"/>
<sequence length="20" mass="2254">MLSGDHFQNLPHQNRTGLMG</sequence>
<feature type="compositionally biased region" description="Polar residues" evidence="1">
    <location>
        <begin position="10"/>
        <end position="20"/>
    </location>
</feature>
<feature type="region of interest" description="Disordered" evidence="1">
    <location>
        <begin position="1"/>
        <end position="20"/>
    </location>
</feature>
<protein>
    <submittedName>
        <fullName evidence="2">Uncharacterized protein</fullName>
    </submittedName>
</protein>
<proteinExistence type="predicted"/>
<organism evidence="2">
    <name type="scientific">Anguilla anguilla</name>
    <name type="common">European freshwater eel</name>
    <name type="synonym">Muraena anguilla</name>
    <dbReference type="NCBI Taxonomy" id="7936"/>
    <lineage>
        <taxon>Eukaryota</taxon>
        <taxon>Metazoa</taxon>
        <taxon>Chordata</taxon>
        <taxon>Craniata</taxon>
        <taxon>Vertebrata</taxon>
        <taxon>Euteleostomi</taxon>
        <taxon>Actinopterygii</taxon>
        <taxon>Neopterygii</taxon>
        <taxon>Teleostei</taxon>
        <taxon>Anguilliformes</taxon>
        <taxon>Anguillidae</taxon>
        <taxon>Anguilla</taxon>
    </lineage>
</organism>
<reference evidence="2" key="2">
    <citation type="journal article" date="2015" name="Fish Shellfish Immunol.">
        <title>Early steps in the European eel (Anguilla anguilla)-Vibrio vulnificus interaction in the gills: Role of the RtxA13 toxin.</title>
        <authorList>
            <person name="Callol A."/>
            <person name="Pajuelo D."/>
            <person name="Ebbesson L."/>
            <person name="Teles M."/>
            <person name="MacKenzie S."/>
            <person name="Amaro C."/>
        </authorList>
    </citation>
    <scope>NUCLEOTIDE SEQUENCE</scope>
</reference>